<dbReference type="GO" id="GO:0008395">
    <property type="term" value="F:steroid hydroxylase activity"/>
    <property type="evidence" value="ECO:0007669"/>
    <property type="project" value="TreeGrafter"/>
</dbReference>
<dbReference type="GO" id="GO:0005737">
    <property type="term" value="C:cytoplasm"/>
    <property type="evidence" value="ECO:0007669"/>
    <property type="project" value="TreeGrafter"/>
</dbReference>
<keyword evidence="4 8" id="KW-0560">Oxidoreductase</keyword>
<keyword evidence="6" id="KW-0472">Membrane</keyword>
<evidence type="ECO:0000313" key="9">
    <source>
        <dbReference type="Proteomes" id="UP000694844"/>
    </source>
</evidence>
<dbReference type="RefSeq" id="XP_022312397.1">
    <property type="nucleotide sequence ID" value="XM_022456689.1"/>
</dbReference>
<dbReference type="FunFam" id="1.10.630.10:FF:000004">
    <property type="entry name" value="cytochrome P450 2D15 isoform X1"/>
    <property type="match status" value="1"/>
</dbReference>
<dbReference type="GO" id="GO:0005506">
    <property type="term" value="F:iron ion binding"/>
    <property type="evidence" value="ECO:0007669"/>
    <property type="project" value="InterPro"/>
</dbReference>
<dbReference type="Proteomes" id="UP000694844">
    <property type="component" value="Chromosome 10"/>
</dbReference>
<evidence type="ECO:0000256" key="4">
    <source>
        <dbReference type="ARBA" id="ARBA00023002"/>
    </source>
</evidence>
<evidence type="ECO:0000256" key="1">
    <source>
        <dbReference type="ARBA" id="ARBA00004370"/>
    </source>
</evidence>
<dbReference type="KEGG" id="cvn:111117535"/>
<dbReference type="Pfam" id="PF00067">
    <property type="entry name" value="p450"/>
    <property type="match status" value="1"/>
</dbReference>
<dbReference type="OrthoDB" id="6081913at2759"/>
<dbReference type="PRINTS" id="PR01686">
    <property type="entry name" value="EP450ICYP2D"/>
</dbReference>
<accession>A0A8B8C9G7</accession>
<reference evidence="10" key="1">
    <citation type="submission" date="2025-08" db="UniProtKB">
        <authorList>
            <consortium name="RefSeq"/>
        </authorList>
    </citation>
    <scope>IDENTIFICATION</scope>
    <source>
        <tissue evidence="10">Whole sample</tissue>
    </source>
</reference>
<dbReference type="InterPro" id="IPR008069">
    <property type="entry name" value="Cyt_P450_E_grp-I_CYP2D-like"/>
</dbReference>
<dbReference type="SUPFAM" id="SSF48264">
    <property type="entry name" value="Cytochrome P450"/>
    <property type="match status" value="1"/>
</dbReference>
<dbReference type="GeneID" id="111117535"/>
<comment type="cofactor">
    <cofactor evidence="7">
        <name>heme</name>
        <dbReference type="ChEBI" id="CHEBI:30413"/>
    </cofactor>
</comment>
<dbReference type="InterPro" id="IPR001128">
    <property type="entry name" value="Cyt_P450"/>
</dbReference>
<evidence type="ECO:0000256" key="6">
    <source>
        <dbReference type="ARBA" id="ARBA00023136"/>
    </source>
</evidence>
<keyword evidence="9" id="KW-1185">Reference proteome</keyword>
<evidence type="ECO:0000256" key="5">
    <source>
        <dbReference type="ARBA" id="ARBA00023004"/>
    </source>
</evidence>
<dbReference type="GO" id="GO:0016712">
    <property type="term" value="F:oxidoreductase activity, acting on paired donors, with incorporation or reduction of molecular oxygen, reduced flavin or flavoprotein as one donor, and incorporation of one atom of oxygen"/>
    <property type="evidence" value="ECO:0007669"/>
    <property type="project" value="InterPro"/>
</dbReference>
<sequence>MVDFWTVSLAFVVVVLYIWWKNTTRDATLPPGPPTVPFLGNLLSVSPETMLDKFQEYRKKYGDVFSLITGSRILVVINGYETLREIFIKHGDKTSERPDHFLTRDVGQFKGVLNATGTLWKEHRTFTINALREFGFGKRSLESRIIEEIEVFVEEIQNKKGEPSNIHSLINVCISNIICSINFGQRYHHDDEKFRTLLDAVNRNLSNENVMFLATILPFVKYIPGDPCRIKKVLENQRLVEEHLRQLVKEHKETYDENTPRDFIDVFLKKMIAEKNNPSATFDDDQLLKIIVELFVAGTETASTALRWFSLFMIRHPDVQDKMRKEINDIVGTSRFPNMEDKPKLPYCEAVIHETLRVGAIVPLSIPHGLTNALDYKGFTIPKEAILVPNLHSVLFDEAIFPDPHSFKPERFLDKEGTLQNTEKVLIFSLGRRVCLGEALARMEVFLFASSLIQRFRLLPGDETIPEEKGVTGVTYAPRDFFLRAVNV</sequence>
<proteinExistence type="inferred from homology"/>
<dbReference type="GO" id="GO:0006082">
    <property type="term" value="P:organic acid metabolic process"/>
    <property type="evidence" value="ECO:0007669"/>
    <property type="project" value="TreeGrafter"/>
</dbReference>
<gene>
    <name evidence="10" type="primary">LOC111117535</name>
</gene>
<name>A0A8B8C9G7_CRAVI</name>
<dbReference type="InterPro" id="IPR002401">
    <property type="entry name" value="Cyt_P450_E_grp-I"/>
</dbReference>
<dbReference type="PRINTS" id="PR00385">
    <property type="entry name" value="P450"/>
</dbReference>
<protein>
    <submittedName>
        <fullName evidence="10">Cytochrome P450 2C8-like isoform X1</fullName>
    </submittedName>
</protein>
<dbReference type="AlphaFoldDB" id="A0A8B8C9G7"/>
<keyword evidence="7 8" id="KW-0349">Heme</keyword>
<evidence type="ECO:0000313" key="10">
    <source>
        <dbReference type="RefSeq" id="XP_022312397.1"/>
    </source>
</evidence>
<comment type="similarity">
    <text evidence="2 8">Belongs to the cytochrome P450 family.</text>
</comment>
<evidence type="ECO:0000256" key="8">
    <source>
        <dbReference type="RuleBase" id="RU000461"/>
    </source>
</evidence>
<dbReference type="GO" id="GO:0006805">
    <property type="term" value="P:xenobiotic metabolic process"/>
    <property type="evidence" value="ECO:0007669"/>
    <property type="project" value="TreeGrafter"/>
</dbReference>
<dbReference type="PANTHER" id="PTHR24300:SF403">
    <property type="entry name" value="CYTOCHROME P450 306A1"/>
    <property type="match status" value="1"/>
</dbReference>
<feature type="binding site" description="axial binding residue" evidence="7">
    <location>
        <position position="435"/>
    </location>
    <ligand>
        <name>heme</name>
        <dbReference type="ChEBI" id="CHEBI:30413"/>
    </ligand>
    <ligandPart>
        <name>Fe</name>
        <dbReference type="ChEBI" id="CHEBI:18248"/>
    </ligandPart>
</feature>
<keyword evidence="5 7" id="KW-0408">Iron</keyword>
<keyword evidence="3 7" id="KW-0479">Metal-binding</keyword>
<dbReference type="GO" id="GO:0020037">
    <property type="term" value="F:heme binding"/>
    <property type="evidence" value="ECO:0007669"/>
    <property type="project" value="InterPro"/>
</dbReference>
<dbReference type="Gene3D" id="1.10.630.10">
    <property type="entry name" value="Cytochrome P450"/>
    <property type="match status" value="1"/>
</dbReference>
<dbReference type="PROSITE" id="PS00086">
    <property type="entry name" value="CYTOCHROME_P450"/>
    <property type="match status" value="1"/>
</dbReference>
<dbReference type="GO" id="GO:0016020">
    <property type="term" value="C:membrane"/>
    <property type="evidence" value="ECO:0007669"/>
    <property type="project" value="UniProtKB-SubCell"/>
</dbReference>
<dbReference type="PRINTS" id="PR00463">
    <property type="entry name" value="EP450I"/>
</dbReference>
<evidence type="ECO:0000256" key="3">
    <source>
        <dbReference type="ARBA" id="ARBA00022723"/>
    </source>
</evidence>
<keyword evidence="8" id="KW-0503">Monooxygenase</keyword>
<dbReference type="InterPro" id="IPR050182">
    <property type="entry name" value="Cytochrome_P450_fam2"/>
</dbReference>
<evidence type="ECO:0000256" key="7">
    <source>
        <dbReference type="PIRSR" id="PIRSR602401-1"/>
    </source>
</evidence>
<evidence type="ECO:0000256" key="2">
    <source>
        <dbReference type="ARBA" id="ARBA00010617"/>
    </source>
</evidence>
<dbReference type="InterPro" id="IPR036396">
    <property type="entry name" value="Cyt_P450_sf"/>
</dbReference>
<dbReference type="InterPro" id="IPR017972">
    <property type="entry name" value="Cyt_P450_CS"/>
</dbReference>
<dbReference type="PANTHER" id="PTHR24300">
    <property type="entry name" value="CYTOCHROME P450 508A4-RELATED"/>
    <property type="match status" value="1"/>
</dbReference>
<comment type="subcellular location">
    <subcellularLocation>
        <location evidence="1">Membrane</location>
    </subcellularLocation>
</comment>
<organism evidence="9 10">
    <name type="scientific">Crassostrea virginica</name>
    <name type="common">Eastern oyster</name>
    <dbReference type="NCBI Taxonomy" id="6565"/>
    <lineage>
        <taxon>Eukaryota</taxon>
        <taxon>Metazoa</taxon>
        <taxon>Spiralia</taxon>
        <taxon>Lophotrochozoa</taxon>
        <taxon>Mollusca</taxon>
        <taxon>Bivalvia</taxon>
        <taxon>Autobranchia</taxon>
        <taxon>Pteriomorphia</taxon>
        <taxon>Ostreida</taxon>
        <taxon>Ostreoidea</taxon>
        <taxon>Ostreidae</taxon>
        <taxon>Crassostrea</taxon>
    </lineage>
</organism>